<dbReference type="InterPro" id="IPR050482">
    <property type="entry name" value="Sensor_HK_TwoCompSys"/>
</dbReference>
<dbReference type="EMBL" id="CAEZSR010000007">
    <property type="protein sequence ID" value="CAB4542151.1"/>
    <property type="molecule type" value="Genomic_DNA"/>
</dbReference>
<protein>
    <submittedName>
        <fullName evidence="5">Unannotated protein</fullName>
    </submittedName>
</protein>
<dbReference type="InterPro" id="IPR013656">
    <property type="entry name" value="PAS_4"/>
</dbReference>
<dbReference type="AlphaFoldDB" id="A0A6J6BSN1"/>
<name>A0A6J6BSN1_9ZZZZ</name>
<dbReference type="InterPro" id="IPR000014">
    <property type="entry name" value="PAS"/>
</dbReference>
<dbReference type="Pfam" id="PF07730">
    <property type="entry name" value="HisKA_3"/>
    <property type="match status" value="1"/>
</dbReference>
<dbReference type="PANTHER" id="PTHR24421:SF56">
    <property type="entry name" value="OXYGEN SENSOR HISTIDINE KINASE RESPONSE REGULATOR DOST"/>
    <property type="match status" value="1"/>
</dbReference>
<dbReference type="Gene3D" id="3.30.565.10">
    <property type="entry name" value="Histidine kinase-like ATPase, C-terminal domain"/>
    <property type="match status" value="1"/>
</dbReference>
<keyword evidence="2" id="KW-0418">Kinase</keyword>
<keyword evidence="1" id="KW-0808">Transferase</keyword>
<dbReference type="InterPro" id="IPR003594">
    <property type="entry name" value="HATPase_dom"/>
</dbReference>
<feature type="domain" description="PAS" evidence="3">
    <location>
        <begin position="27"/>
        <end position="71"/>
    </location>
</feature>
<evidence type="ECO:0000256" key="1">
    <source>
        <dbReference type="ARBA" id="ARBA00022679"/>
    </source>
</evidence>
<dbReference type="GO" id="GO:0000155">
    <property type="term" value="F:phosphorelay sensor kinase activity"/>
    <property type="evidence" value="ECO:0007669"/>
    <property type="project" value="InterPro"/>
</dbReference>
<organism evidence="5">
    <name type="scientific">freshwater metagenome</name>
    <dbReference type="NCBI Taxonomy" id="449393"/>
    <lineage>
        <taxon>unclassified sequences</taxon>
        <taxon>metagenomes</taxon>
        <taxon>ecological metagenomes</taxon>
    </lineage>
</organism>
<dbReference type="Pfam" id="PF02518">
    <property type="entry name" value="HATPase_c"/>
    <property type="match status" value="1"/>
</dbReference>
<dbReference type="InterPro" id="IPR036890">
    <property type="entry name" value="HATPase_C_sf"/>
</dbReference>
<dbReference type="Gene3D" id="1.20.5.1930">
    <property type="match status" value="1"/>
</dbReference>
<dbReference type="SMART" id="SM00086">
    <property type="entry name" value="PAC"/>
    <property type="match status" value="1"/>
</dbReference>
<dbReference type="NCBIfam" id="TIGR00229">
    <property type="entry name" value="sensory_box"/>
    <property type="match status" value="1"/>
</dbReference>
<dbReference type="PROSITE" id="PS50113">
    <property type="entry name" value="PAC"/>
    <property type="match status" value="1"/>
</dbReference>
<dbReference type="InterPro" id="IPR001610">
    <property type="entry name" value="PAC"/>
</dbReference>
<dbReference type="Pfam" id="PF08448">
    <property type="entry name" value="PAS_4"/>
    <property type="match status" value="1"/>
</dbReference>
<dbReference type="CDD" id="cd16917">
    <property type="entry name" value="HATPase_UhpB-NarQ-NarX-like"/>
    <property type="match status" value="1"/>
</dbReference>
<dbReference type="SUPFAM" id="SSF55785">
    <property type="entry name" value="PYP-like sensor domain (PAS domain)"/>
    <property type="match status" value="1"/>
</dbReference>
<dbReference type="PANTHER" id="PTHR24421">
    <property type="entry name" value="NITRATE/NITRITE SENSOR PROTEIN NARX-RELATED"/>
    <property type="match status" value="1"/>
</dbReference>
<dbReference type="SMART" id="SM00091">
    <property type="entry name" value="PAS"/>
    <property type="match status" value="2"/>
</dbReference>
<reference evidence="5" key="1">
    <citation type="submission" date="2020-05" db="EMBL/GenBank/DDBJ databases">
        <authorList>
            <person name="Chiriac C."/>
            <person name="Salcher M."/>
            <person name="Ghai R."/>
            <person name="Kavagutti S V."/>
        </authorList>
    </citation>
    <scope>NUCLEOTIDE SEQUENCE</scope>
</reference>
<dbReference type="SUPFAM" id="SSF55874">
    <property type="entry name" value="ATPase domain of HSP90 chaperone/DNA topoisomerase II/histidine kinase"/>
    <property type="match status" value="1"/>
</dbReference>
<gene>
    <name evidence="5" type="ORF">UFOPK1493_00385</name>
</gene>
<dbReference type="InterPro" id="IPR035965">
    <property type="entry name" value="PAS-like_dom_sf"/>
</dbReference>
<dbReference type="SMART" id="SM00387">
    <property type="entry name" value="HATPase_c"/>
    <property type="match status" value="1"/>
</dbReference>
<dbReference type="GO" id="GO:0016020">
    <property type="term" value="C:membrane"/>
    <property type="evidence" value="ECO:0007669"/>
    <property type="project" value="InterPro"/>
</dbReference>
<dbReference type="PROSITE" id="PS50112">
    <property type="entry name" value="PAS"/>
    <property type="match status" value="1"/>
</dbReference>
<proteinExistence type="predicted"/>
<evidence type="ECO:0000313" key="5">
    <source>
        <dbReference type="EMBL" id="CAB4542151.1"/>
    </source>
</evidence>
<accession>A0A6J6BSN1</accession>
<sequence length="350" mass="37673">MTAMTHDASDTNTVSDADAGTEFAGWIDELPDGLVVCSRDGTIREVNERLVEMSGYGAEELVGASIDVLVPTRSRDKHAPLRKGFVQGNQARPMGPGMQLSLQRKDGSEVPVEISLSPLSAGDRDGVVAIVRDVTERLRAESVLKTTSDLLTLAGERERIARDLHDTVLQRLFGLGLELQATAIRAQSDVSERIERSVDEIDLIIREIRTAVFTLGSAGREGSLGQELATVTAQAKRVLGYSPRVRMDGPVETAITPEIRTELLASLREALTNIARHAGATEAEVELVATDVLTLRVLDNGRGVPTELGTSSGNGLHNMAERARLLGGGCTLSPRPDRGTELSWWVPLAQ</sequence>
<dbReference type="Gene3D" id="3.30.450.20">
    <property type="entry name" value="PAS domain"/>
    <property type="match status" value="1"/>
</dbReference>
<feature type="domain" description="PAC" evidence="4">
    <location>
        <begin position="96"/>
        <end position="146"/>
    </location>
</feature>
<evidence type="ECO:0000259" key="4">
    <source>
        <dbReference type="PROSITE" id="PS50113"/>
    </source>
</evidence>
<dbReference type="GO" id="GO:0046983">
    <property type="term" value="F:protein dimerization activity"/>
    <property type="evidence" value="ECO:0007669"/>
    <property type="project" value="InterPro"/>
</dbReference>
<evidence type="ECO:0000256" key="2">
    <source>
        <dbReference type="ARBA" id="ARBA00022777"/>
    </source>
</evidence>
<dbReference type="CDD" id="cd00130">
    <property type="entry name" value="PAS"/>
    <property type="match status" value="1"/>
</dbReference>
<evidence type="ECO:0000259" key="3">
    <source>
        <dbReference type="PROSITE" id="PS50112"/>
    </source>
</evidence>
<dbReference type="InterPro" id="IPR011712">
    <property type="entry name" value="Sig_transdc_His_kin_sub3_dim/P"/>
</dbReference>
<dbReference type="InterPro" id="IPR000700">
    <property type="entry name" value="PAS-assoc_C"/>
</dbReference>